<dbReference type="FunFam" id="3.30.40.10:FF:000038">
    <property type="entry name" value="E3 ubiquitin-protein ligase listerin"/>
    <property type="match status" value="1"/>
</dbReference>
<evidence type="ECO:0000256" key="1">
    <source>
        <dbReference type="ARBA" id="ARBA00000900"/>
    </source>
</evidence>
<dbReference type="InterPro" id="IPR011016">
    <property type="entry name" value="Znf_RING-CH"/>
</dbReference>
<evidence type="ECO:0000256" key="6">
    <source>
        <dbReference type="ARBA" id="ARBA00017157"/>
    </source>
</evidence>
<dbReference type="GO" id="GO:0005829">
    <property type="term" value="C:cytosol"/>
    <property type="evidence" value="ECO:0007669"/>
    <property type="project" value="UniProtKB-SubCell"/>
</dbReference>
<dbReference type="GO" id="GO:0072344">
    <property type="term" value="P:rescue of stalled ribosome"/>
    <property type="evidence" value="ECO:0007669"/>
    <property type="project" value="UniProtKB-UniRule"/>
</dbReference>
<dbReference type="Gene3D" id="3.30.40.10">
    <property type="entry name" value="Zinc/RING finger domain, C3HC4 (zinc finger)"/>
    <property type="match status" value="1"/>
</dbReference>
<comment type="catalytic activity">
    <reaction evidence="1 16">
        <text>S-ubiquitinyl-[E2 ubiquitin-conjugating enzyme]-L-cysteine + [acceptor protein]-L-lysine = [E2 ubiquitin-conjugating enzyme]-L-cysteine + N(6)-ubiquitinyl-[acceptor protein]-L-lysine.</text>
        <dbReference type="EC" id="2.3.2.27"/>
    </reaction>
</comment>
<dbReference type="GO" id="GO:0061630">
    <property type="term" value="F:ubiquitin protein ligase activity"/>
    <property type="evidence" value="ECO:0007669"/>
    <property type="project" value="UniProtKB-UniRule"/>
</dbReference>
<reference evidence="19 20" key="1">
    <citation type="journal article" date="2016" name="Mol. Biol. Evol.">
        <title>Comparative Genomics of Early-Diverging Mushroom-Forming Fungi Provides Insights into the Origins of Lignocellulose Decay Capabilities.</title>
        <authorList>
            <person name="Nagy L.G."/>
            <person name="Riley R."/>
            <person name="Tritt A."/>
            <person name="Adam C."/>
            <person name="Daum C."/>
            <person name="Floudas D."/>
            <person name="Sun H."/>
            <person name="Yadav J.S."/>
            <person name="Pangilinan J."/>
            <person name="Larsson K.H."/>
            <person name="Matsuura K."/>
            <person name="Barry K."/>
            <person name="Labutti K."/>
            <person name="Kuo R."/>
            <person name="Ohm R.A."/>
            <person name="Bhattacharya S.S."/>
            <person name="Shirouzu T."/>
            <person name="Yoshinaga Y."/>
            <person name="Martin F.M."/>
            <person name="Grigoriev I.V."/>
            <person name="Hibbett D.S."/>
        </authorList>
    </citation>
    <scope>NUCLEOTIDE SEQUENCE [LARGE SCALE GENOMIC DNA]</scope>
    <source>
        <strain evidence="19 20">HHB12733</strain>
    </source>
</reference>
<feature type="compositionally biased region" description="Polar residues" evidence="17">
    <location>
        <begin position="1"/>
        <end position="12"/>
    </location>
</feature>
<dbReference type="InterPro" id="IPR001841">
    <property type="entry name" value="Znf_RING"/>
</dbReference>
<evidence type="ECO:0000256" key="11">
    <source>
        <dbReference type="ARBA" id="ARBA00022771"/>
    </source>
</evidence>
<dbReference type="CDD" id="cd16491">
    <property type="entry name" value="RING-CH-C4HC3_LTN1"/>
    <property type="match status" value="1"/>
</dbReference>
<dbReference type="PANTHER" id="PTHR12389">
    <property type="entry name" value="ZINC FINGER PROTEIN 294"/>
    <property type="match status" value="1"/>
</dbReference>
<keyword evidence="9 16" id="KW-0479">Metal-binding</keyword>
<sequence length="1775" mass="194003">MGKGNKSSASSATRKKHAAKKGGADAPSSQQLGQKQKGGKKNKKEPKIKVFIPPPKYAPMQPDPLDTLGLVHTLPAELVVVLRRLAKKDATTRGRALAEMGEWIVKAGQGDEPATEGLRQALPVWYHHLPTLLTHPGRQLRLSTLQAYHSLLLSPLRPQALAYISDILSEEEQERVLGSWAMAAHDFDRGVASVGRQSWEGAVGWVPSQITPAGGKAKLVLSRTALAPPLLAFLSKTLHDPLSVFALLHPPIAPPPQPTQPGRGKHALAKKPEEPSRREGDDLELEEERVGRLRSSALGALAWVLDTYPQEADTTLPPGTEALSSPLFWSHLSPLANPPWLSPDEDGFGQSQISVRRAAWGLVKVLVGKWQAALLGPEGKDGVAEVLAPAVLRSAWVEPEAGVRSAMWEPVLSFLTKFPKSWEIEANSRPAIDGEEEEDDDDDDGDEDEEDNDSDAEVPQPAAASGSPSLPSGPIQSQAYDEFLDFLCSACRGSATTGYPIVLVVLSTIPASILPLSRASLLDLFRAFRTVSDERVLSPSDILGQRAFIASLLESMVYLSGKAWNAAPDQYPVASREGVQYVVAQEFERLASLLLENPSLLSDPDIARTVARTLVRLAAVDATLLDAAWVPFTNKVARATMPGIAKALSTMHAAVHGTVCDAPVRDFVLQYGGGVLASVDWTSTSPDALDGLLSALQHFGALLCTDAAFEQTLTAMLHEHLHTLLVSSSPKPVAHLFVLYLSHAGTEEADDVWGAILFGIGQRTEGRHVGLGVLKELCAAVSQGVLARPLHPRGGELRELTGTLLLPSDAESHAESDGMLSSLLRCHERFLDDKTTSTLMRSLGSLFNESLQHSLRDPSVDRKLPHLLRTLHSIPASLAAQKGVELMEGILSSLFLAAFILPRCHADSPVSPMAQQILEGWLVSVSESKRAEVLAEVCKAVQQCIIDISVIAKPSDMVHACSQHIAIFDIASSIDLLPPALLSRYLGDLLPTQFAADLSAFDPLIPGSVKPSQPGKGGSCDNRGYAVYARLTQALVESLANGQSVALHPDAYWALRHLLAYSTFATDFITEPGIDNMIFGPSANIVELEKQVRLIDRIVRHTFSASVGDLPSSWHQSTISYVRKVSGVSEPVSTPLGVAVADVYANALLDKSVLGARVLQQLMAQVARRSAVVDVERWLALAQNLEDKYPLPAMALMLAVKDALSESPRLNRYHNELASRLSGVSPARANSQGLPLLRLLIASAPSPDSLAAFIPQQRAIFLIQALQKWVLSDEDLDEEIDRRLGELFDILAPVILDVPGAHWDLIFEVLESNLEASTLDNIDLPLLHGSLNLLASIRDLAVASSVLKESWSDHESQAMQLVRQLFLSKFEMDQRSRLQRACRDQVIALCQELPSSLIDDATMQAMYGRLSDPSVEVQKTAYRLLHTAIPRITEQRVIEAAVTTSEQSEDEIPVPQPLFTLPQELLSLLLEPLEAIDEDDLITKGTFGRFLAWMVLFDFFVDASPALKANYVEQLRTGDLLGRSLFSTLIPLLPILRTGRPLTVSVWSVEEFYVELYDDTAPEALSVLAAHLFYRVLSTIPSLVRTWWMDIKDRQLSTAIATFSSTHFSPILVSAEFAKLKLPQAEEELAHENLTLKVATNVSEVTVAYTIDEQQMELGIRLPPDFPLHGVEVRDIKRVGVPVEKWRQWMLQVQQTITSQNGFLLDALVLFKKNVTLYFEGVVECAICYSVISTTDRSLPTKPCKTCKNLFHNSCLYKWFNTSNQSSCPLCRSQF</sequence>
<keyword evidence="12 16" id="KW-0833">Ubl conjugation pathway</keyword>
<dbReference type="GO" id="GO:1990112">
    <property type="term" value="C:RQC complex"/>
    <property type="evidence" value="ECO:0007669"/>
    <property type="project" value="UniProtKB-UniRule"/>
</dbReference>
<dbReference type="EMBL" id="KV424000">
    <property type="protein sequence ID" value="KZT55173.1"/>
    <property type="molecule type" value="Genomic_DNA"/>
</dbReference>
<comment type="function">
    <text evidence="14">E3 ubiquitin-protein ligase component of the ribosome quality control complex (RQC), a ribosome-associated complex that mediates ubiquitination and extraction of incompletely synthesized nascent chains for proteasomal degradation. Mediates ubiquitination of proteins derived from mRNAs lacking stop codons (non-stop proteins) and other translation arrest products induced by poly-lysine sequences and tandem rare codons. Ubiquitination leads to CDC48 recruitment for extraction and degradation of the incomplete translation product. May indirectly play a role in chromatin function and transcription.</text>
</comment>
<dbReference type="Proteomes" id="UP000076842">
    <property type="component" value="Unassembled WGS sequence"/>
</dbReference>
<dbReference type="Pfam" id="PF13639">
    <property type="entry name" value="zf-RING_2"/>
    <property type="match status" value="1"/>
</dbReference>
<evidence type="ECO:0000256" key="9">
    <source>
        <dbReference type="ARBA" id="ARBA00022723"/>
    </source>
</evidence>
<evidence type="ECO:0000256" key="14">
    <source>
        <dbReference type="ARBA" id="ARBA00055150"/>
    </source>
</evidence>
<feature type="compositionally biased region" description="Basic residues" evidence="17">
    <location>
        <begin position="37"/>
        <end position="46"/>
    </location>
</feature>
<proteinExistence type="inferred from homology"/>
<accession>A0A165EMR4</accession>
<dbReference type="InterPro" id="IPR054478">
    <property type="entry name" value="LTN1_UBC"/>
</dbReference>
<dbReference type="InterPro" id="IPR016024">
    <property type="entry name" value="ARM-type_fold"/>
</dbReference>
<dbReference type="InterPro" id="IPR054476">
    <property type="entry name" value="Ltn1_N"/>
</dbReference>
<dbReference type="UniPathway" id="UPA00143"/>
<organism evidence="19 20">
    <name type="scientific">Calocera cornea HHB12733</name>
    <dbReference type="NCBI Taxonomy" id="1353952"/>
    <lineage>
        <taxon>Eukaryota</taxon>
        <taxon>Fungi</taxon>
        <taxon>Dikarya</taxon>
        <taxon>Basidiomycota</taxon>
        <taxon>Agaricomycotina</taxon>
        <taxon>Dacrymycetes</taxon>
        <taxon>Dacrymycetales</taxon>
        <taxon>Dacrymycetaceae</taxon>
        <taxon>Calocera</taxon>
    </lineage>
</organism>
<dbReference type="PROSITE" id="PS50089">
    <property type="entry name" value="ZF_RING_2"/>
    <property type="match status" value="1"/>
</dbReference>
<gene>
    <name evidence="19" type="ORF">CALCODRAFT_518938</name>
</gene>
<keyword evidence="10" id="KW-0677">Repeat</keyword>
<feature type="compositionally biased region" description="Low complexity" evidence="17">
    <location>
        <begin position="24"/>
        <end position="35"/>
    </location>
</feature>
<feature type="compositionally biased region" description="Basic and acidic residues" evidence="17">
    <location>
        <begin position="270"/>
        <end position="280"/>
    </location>
</feature>
<evidence type="ECO:0000313" key="19">
    <source>
        <dbReference type="EMBL" id="KZT55173.1"/>
    </source>
</evidence>
<evidence type="ECO:0000313" key="20">
    <source>
        <dbReference type="Proteomes" id="UP000076842"/>
    </source>
</evidence>
<dbReference type="SMART" id="SM00744">
    <property type="entry name" value="RINGv"/>
    <property type="match status" value="1"/>
</dbReference>
<protein>
    <recommendedName>
        <fullName evidence="6 16">E3 ubiquitin-protein ligase listerin</fullName>
        <ecNumber evidence="5 16">2.3.2.27</ecNumber>
    </recommendedName>
    <alternativeName>
        <fullName evidence="16">RING-type E3 ubiquitin transferase listerin</fullName>
    </alternativeName>
</protein>
<evidence type="ECO:0000256" key="16">
    <source>
        <dbReference type="RuleBase" id="RU367090"/>
    </source>
</evidence>
<dbReference type="SUPFAM" id="SSF57850">
    <property type="entry name" value="RING/U-box"/>
    <property type="match status" value="1"/>
</dbReference>
<dbReference type="InterPro" id="IPR054477">
    <property type="entry name" value="LTN1_E3_ligase_6th"/>
</dbReference>
<evidence type="ECO:0000256" key="3">
    <source>
        <dbReference type="ARBA" id="ARBA00004906"/>
    </source>
</evidence>
<dbReference type="InterPro" id="IPR039795">
    <property type="entry name" value="LTN1/Rkr1"/>
</dbReference>
<feature type="domain" description="RING-type" evidence="18">
    <location>
        <begin position="1725"/>
        <end position="1772"/>
    </location>
</feature>
<evidence type="ECO:0000256" key="15">
    <source>
        <dbReference type="PROSITE-ProRule" id="PRU00175"/>
    </source>
</evidence>
<evidence type="ECO:0000256" key="7">
    <source>
        <dbReference type="ARBA" id="ARBA00022490"/>
    </source>
</evidence>
<dbReference type="SUPFAM" id="SSF48371">
    <property type="entry name" value="ARM repeat"/>
    <property type="match status" value="2"/>
</dbReference>
<evidence type="ECO:0000256" key="5">
    <source>
        <dbReference type="ARBA" id="ARBA00012483"/>
    </source>
</evidence>
<keyword evidence="11 15" id="KW-0863">Zinc-finger</keyword>
<evidence type="ECO:0000256" key="8">
    <source>
        <dbReference type="ARBA" id="ARBA00022679"/>
    </source>
</evidence>
<dbReference type="InterPro" id="IPR039804">
    <property type="entry name" value="RING-CH-C4HC3_LTN1"/>
</dbReference>
<dbReference type="STRING" id="1353952.A0A165EMR4"/>
<dbReference type="GO" id="GO:1990116">
    <property type="term" value="P:ribosome-associated ubiquitin-dependent protein catabolic process"/>
    <property type="evidence" value="ECO:0007669"/>
    <property type="project" value="UniProtKB-UniRule"/>
</dbReference>
<name>A0A165EMR4_9BASI</name>
<feature type="compositionally biased region" description="Low complexity" evidence="17">
    <location>
        <begin position="459"/>
        <end position="472"/>
    </location>
</feature>
<comment type="subunit">
    <text evidence="16">Component of the ribosome quality control complex (RQC).</text>
</comment>
<dbReference type="Pfam" id="PF22958">
    <property type="entry name" value="Ltn1_1st"/>
    <property type="match status" value="1"/>
</dbReference>
<dbReference type="GO" id="GO:0016567">
    <property type="term" value="P:protein ubiquitination"/>
    <property type="evidence" value="ECO:0007669"/>
    <property type="project" value="UniProtKB-UniPathway"/>
</dbReference>
<evidence type="ECO:0000256" key="4">
    <source>
        <dbReference type="ARBA" id="ARBA00007997"/>
    </source>
</evidence>
<keyword evidence="7" id="KW-0963">Cytoplasm</keyword>
<dbReference type="GO" id="GO:0008270">
    <property type="term" value="F:zinc ion binding"/>
    <property type="evidence" value="ECO:0007669"/>
    <property type="project" value="UniProtKB-KW"/>
</dbReference>
<evidence type="ECO:0000256" key="13">
    <source>
        <dbReference type="ARBA" id="ARBA00022833"/>
    </source>
</evidence>
<dbReference type="EC" id="2.3.2.27" evidence="5 16"/>
<comment type="subcellular location">
    <subcellularLocation>
        <location evidence="2">Cytoplasm</location>
        <location evidence="2">Cytosol</location>
    </subcellularLocation>
</comment>
<keyword evidence="20" id="KW-1185">Reference proteome</keyword>
<evidence type="ECO:0000259" key="18">
    <source>
        <dbReference type="PROSITE" id="PS50089"/>
    </source>
</evidence>
<evidence type="ECO:0000256" key="17">
    <source>
        <dbReference type="SAM" id="MobiDB-lite"/>
    </source>
</evidence>
<dbReference type="InterPro" id="IPR013083">
    <property type="entry name" value="Znf_RING/FYVE/PHD"/>
</dbReference>
<feature type="compositionally biased region" description="Acidic residues" evidence="17">
    <location>
        <begin position="433"/>
        <end position="456"/>
    </location>
</feature>
<dbReference type="GO" id="GO:0043023">
    <property type="term" value="F:ribosomal large subunit binding"/>
    <property type="evidence" value="ECO:0007669"/>
    <property type="project" value="TreeGrafter"/>
</dbReference>
<keyword evidence="8 16" id="KW-0808">Transferase</keyword>
<dbReference type="InParanoid" id="A0A165EMR4"/>
<comment type="pathway">
    <text evidence="3 16">Protein modification; protein ubiquitination.</text>
</comment>
<feature type="region of interest" description="Disordered" evidence="17">
    <location>
        <begin position="1"/>
        <end position="56"/>
    </location>
</feature>
<comment type="function">
    <text evidence="16">E3 ubiquitin-protein ligase. Component of the ribosome quality control complex (RQC), a ribosome-associated complex that mediates ubiquitination and extraction of incompletely synthesized nascent chains for proteasomal degradation.</text>
</comment>
<feature type="region of interest" description="Disordered" evidence="17">
    <location>
        <begin position="251"/>
        <end position="286"/>
    </location>
</feature>
<evidence type="ECO:0000256" key="12">
    <source>
        <dbReference type="ARBA" id="ARBA00022786"/>
    </source>
</evidence>
<comment type="similarity">
    <text evidence="4 16">Belongs to the LTN1 family.</text>
</comment>
<dbReference type="PANTHER" id="PTHR12389:SF0">
    <property type="entry name" value="E3 UBIQUITIN-PROTEIN LIGASE LISTERIN"/>
    <property type="match status" value="1"/>
</dbReference>
<dbReference type="Pfam" id="PF23009">
    <property type="entry name" value="UBC_like"/>
    <property type="match status" value="1"/>
</dbReference>
<keyword evidence="13 16" id="KW-0862">Zinc</keyword>
<dbReference type="Pfam" id="PF22999">
    <property type="entry name" value="LTN1_E3_ligase_6th"/>
    <property type="match status" value="1"/>
</dbReference>
<evidence type="ECO:0000256" key="2">
    <source>
        <dbReference type="ARBA" id="ARBA00004514"/>
    </source>
</evidence>
<feature type="region of interest" description="Disordered" evidence="17">
    <location>
        <begin position="426"/>
        <end position="472"/>
    </location>
</feature>
<dbReference type="OrthoDB" id="6108at2759"/>
<evidence type="ECO:0000256" key="10">
    <source>
        <dbReference type="ARBA" id="ARBA00022737"/>
    </source>
</evidence>